<evidence type="ECO:0000256" key="4">
    <source>
        <dbReference type="ARBA" id="ARBA00022475"/>
    </source>
</evidence>
<evidence type="ECO:0000313" key="12">
    <source>
        <dbReference type="Proteomes" id="UP000032046"/>
    </source>
</evidence>
<feature type="transmembrane region" description="Helical" evidence="10">
    <location>
        <begin position="286"/>
        <end position="305"/>
    </location>
</feature>
<dbReference type="STRING" id="1602171.ST44_00035"/>
<feature type="transmembrane region" description="Helical" evidence="10">
    <location>
        <begin position="358"/>
        <end position="376"/>
    </location>
</feature>
<accession>A0A0D0J334</accession>
<keyword evidence="8 10" id="KW-0472">Membrane</keyword>
<dbReference type="GO" id="GO:0006811">
    <property type="term" value="P:monoatomic ion transport"/>
    <property type="evidence" value="ECO:0007669"/>
    <property type="project" value="UniProtKB-KW"/>
</dbReference>
<proteinExistence type="predicted"/>
<dbReference type="AlphaFoldDB" id="A0A0D0J334"/>
<evidence type="ECO:0000256" key="10">
    <source>
        <dbReference type="SAM" id="Phobius"/>
    </source>
</evidence>
<dbReference type="InterPro" id="IPR048279">
    <property type="entry name" value="MdtK-like"/>
</dbReference>
<keyword evidence="2" id="KW-0813">Transport</keyword>
<evidence type="ECO:0000256" key="3">
    <source>
        <dbReference type="ARBA" id="ARBA00022449"/>
    </source>
</evidence>
<feature type="transmembrane region" description="Helical" evidence="10">
    <location>
        <begin position="422"/>
        <end position="442"/>
    </location>
</feature>
<evidence type="ECO:0000256" key="8">
    <source>
        <dbReference type="ARBA" id="ARBA00023136"/>
    </source>
</evidence>
<dbReference type="PANTHER" id="PTHR43298">
    <property type="entry name" value="MULTIDRUG RESISTANCE PROTEIN NORM-RELATED"/>
    <property type="match status" value="1"/>
</dbReference>
<feature type="transmembrane region" description="Helical" evidence="10">
    <location>
        <begin position="244"/>
        <end position="266"/>
    </location>
</feature>
<gene>
    <name evidence="11" type="ORF">ST44_00035</name>
</gene>
<dbReference type="GO" id="GO:0015297">
    <property type="term" value="F:antiporter activity"/>
    <property type="evidence" value="ECO:0007669"/>
    <property type="project" value="UniProtKB-KW"/>
</dbReference>
<dbReference type="Pfam" id="PF01554">
    <property type="entry name" value="MatE"/>
    <property type="match status" value="2"/>
</dbReference>
<dbReference type="PIRSF" id="PIRSF006603">
    <property type="entry name" value="DinF"/>
    <property type="match status" value="1"/>
</dbReference>
<dbReference type="GO" id="GO:0042910">
    <property type="term" value="F:xenobiotic transmembrane transporter activity"/>
    <property type="evidence" value="ECO:0007669"/>
    <property type="project" value="InterPro"/>
</dbReference>
<dbReference type="RefSeq" id="WP_042517046.1">
    <property type="nucleotide sequence ID" value="NZ_JXQK01000003.1"/>
</dbReference>
<feature type="transmembrane region" description="Helical" evidence="10">
    <location>
        <begin position="62"/>
        <end position="85"/>
    </location>
</feature>
<dbReference type="CDD" id="cd13138">
    <property type="entry name" value="MATE_yoeA_like"/>
    <property type="match status" value="1"/>
</dbReference>
<evidence type="ECO:0000256" key="5">
    <source>
        <dbReference type="ARBA" id="ARBA00022692"/>
    </source>
</evidence>
<keyword evidence="6 10" id="KW-1133">Transmembrane helix</keyword>
<dbReference type="InterPro" id="IPR002528">
    <property type="entry name" value="MATE_fam"/>
</dbReference>
<dbReference type="GO" id="GO:0005886">
    <property type="term" value="C:plasma membrane"/>
    <property type="evidence" value="ECO:0007669"/>
    <property type="project" value="UniProtKB-SubCell"/>
</dbReference>
<sequence>MKSNSKEIDMLHGPLLKKILVFALPLALSSMMQQLFNSIDVAVVGHFASREALAAVGSNGPVINLLINLFIGVSMGATVVISNHIGQRDDNSTKKAISTAAFVAVASGIFLMFLGFMAARPILEIIDTPDDVLDLAELYLRIYFCGMPFLMVFNFAAAILRSIGDTKRPLYILIAAGVVNALLNLLLVVVFHMSVAGVAIATCIANAISATLIVRILISEAEPYKLDVKGIRVEWKELKRMLQIGVPAGIQGMIFSFSNVLMQSAINGYGSAAIAGSAAALNYECYCYFIVAAFSGAAISFVGQNYGAGNMLRVKRIYWICMALSFALCCISNLLIAWQHNLCLSAFSTDGEVLDYGSRRMMVVLTTQWIACSYEISGAALRGMGRSMLPTLITIVGTCLLRIFWIFVVARHWHGFQTLMGIYPVSWMITGCMMLTALYLTFRKMETQEAA</sequence>
<evidence type="ECO:0000256" key="1">
    <source>
        <dbReference type="ARBA" id="ARBA00004651"/>
    </source>
</evidence>
<comment type="caution">
    <text evidence="11">The sequence shown here is derived from an EMBL/GenBank/DDBJ whole genome shotgun (WGS) entry which is preliminary data.</text>
</comment>
<dbReference type="NCBIfam" id="TIGR00797">
    <property type="entry name" value="matE"/>
    <property type="match status" value="1"/>
</dbReference>
<evidence type="ECO:0000313" key="11">
    <source>
        <dbReference type="EMBL" id="KIP64988.1"/>
    </source>
</evidence>
<keyword evidence="7" id="KW-0406">Ion transport</keyword>
<organism evidence="11 12">
    <name type="scientific">Prevotella pectinovora</name>
    <dbReference type="NCBI Taxonomy" id="1602169"/>
    <lineage>
        <taxon>Bacteria</taxon>
        <taxon>Pseudomonadati</taxon>
        <taxon>Bacteroidota</taxon>
        <taxon>Bacteroidia</taxon>
        <taxon>Bacteroidales</taxon>
        <taxon>Prevotellaceae</taxon>
        <taxon>Prevotella</taxon>
    </lineage>
</organism>
<reference evidence="11 12" key="1">
    <citation type="submission" date="2015-01" db="EMBL/GenBank/DDBJ databases">
        <title>Comparative genomics of non-oral Prevotella species.</title>
        <authorList>
            <person name="Accetto T."/>
            <person name="Nograsek B."/>
            <person name="Avgustin G."/>
        </authorList>
    </citation>
    <scope>NUCLEOTIDE SEQUENCE [LARGE SCALE GENOMIC DNA]</scope>
    <source>
        <strain evidence="11 12">P5-119</strain>
    </source>
</reference>
<evidence type="ECO:0000256" key="7">
    <source>
        <dbReference type="ARBA" id="ARBA00023065"/>
    </source>
</evidence>
<dbReference type="PANTHER" id="PTHR43298:SF2">
    <property type="entry name" value="FMN_FAD EXPORTER YEEO-RELATED"/>
    <property type="match status" value="1"/>
</dbReference>
<dbReference type="InterPro" id="IPR050222">
    <property type="entry name" value="MATE_MdtK"/>
</dbReference>
<comment type="subcellular location">
    <subcellularLocation>
        <location evidence="1">Cell membrane</location>
        <topology evidence="1">Multi-pass membrane protein</topology>
    </subcellularLocation>
</comment>
<evidence type="ECO:0000256" key="9">
    <source>
        <dbReference type="ARBA" id="ARBA00031636"/>
    </source>
</evidence>
<keyword evidence="5 10" id="KW-0812">Transmembrane</keyword>
<protein>
    <recommendedName>
        <fullName evidence="9">Multidrug-efflux transporter</fullName>
    </recommendedName>
</protein>
<keyword evidence="3" id="KW-0050">Antiport</keyword>
<keyword evidence="12" id="KW-1185">Reference proteome</keyword>
<feature type="transmembrane region" description="Helical" evidence="10">
    <location>
        <begin position="97"/>
        <end position="118"/>
    </location>
</feature>
<dbReference type="Proteomes" id="UP000032046">
    <property type="component" value="Unassembled WGS sequence"/>
</dbReference>
<feature type="transmembrane region" description="Helical" evidence="10">
    <location>
        <begin position="317"/>
        <end position="338"/>
    </location>
</feature>
<feature type="transmembrane region" description="Helical" evidence="10">
    <location>
        <begin position="388"/>
        <end position="410"/>
    </location>
</feature>
<feature type="transmembrane region" description="Helical" evidence="10">
    <location>
        <begin position="138"/>
        <end position="158"/>
    </location>
</feature>
<feature type="transmembrane region" description="Helical" evidence="10">
    <location>
        <begin position="170"/>
        <end position="191"/>
    </location>
</feature>
<dbReference type="EMBL" id="JXQK01000003">
    <property type="protein sequence ID" value="KIP64988.1"/>
    <property type="molecule type" value="Genomic_DNA"/>
</dbReference>
<feature type="transmembrane region" description="Helical" evidence="10">
    <location>
        <begin position="197"/>
        <end position="218"/>
    </location>
</feature>
<evidence type="ECO:0000256" key="2">
    <source>
        <dbReference type="ARBA" id="ARBA00022448"/>
    </source>
</evidence>
<name>A0A0D0J334_9BACT</name>
<evidence type="ECO:0000256" key="6">
    <source>
        <dbReference type="ARBA" id="ARBA00022989"/>
    </source>
</evidence>
<keyword evidence="4" id="KW-1003">Cell membrane</keyword>